<name>A0A4D6M9C4_VIGUN</name>
<dbReference type="Proteomes" id="UP000501690">
    <property type="component" value="Linkage Group LG6"/>
</dbReference>
<dbReference type="EMBL" id="CP039350">
    <property type="protein sequence ID" value="QCD96424.1"/>
    <property type="molecule type" value="Genomic_DNA"/>
</dbReference>
<accession>A0A4D6M9C4</accession>
<organism evidence="2 3">
    <name type="scientific">Vigna unguiculata</name>
    <name type="common">Cowpea</name>
    <dbReference type="NCBI Taxonomy" id="3917"/>
    <lineage>
        <taxon>Eukaryota</taxon>
        <taxon>Viridiplantae</taxon>
        <taxon>Streptophyta</taxon>
        <taxon>Embryophyta</taxon>
        <taxon>Tracheophyta</taxon>
        <taxon>Spermatophyta</taxon>
        <taxon>Magnoliopsida</taxon>
        <taxon>eudicotyledons</taxon>
        <taxon>Gunneridae</taxon>
        <taxon>Pentapetalae</taxon>
        <taxon>rosids</taxon>
        <taxon>fabids</taxon>
        <taxon>Fabales</taxon>
        <taxon>Fabaceae</taxon>
        <taxon>Papilionoideae</taxon>
        <taxon>50 kb inversion clade</taxon>
        <taxon>NPAAA clade</taxon>
        <taxon>indigoferoid/millettioid clade</taxon>
        <taxon>Phaseoleae</taxon>
        <taxon>Vigna</taxon>
    </lineage>
</organism>
<feature type="region of interest" description="Disordered" evidence="1">
    <location>
        <begin position="45"/>
        <end position="68"/>
    </location>
</feature>
<protein>
    <submittedName>
        <fullName evidence="2">Uncharacterized protein</fullName>
    </submittedName>
</protein>
<evidence type="ECO:0000256" key="1">
    <source>
        <dbReference type="SAM" id="MobiDB-lite"/>
    </source>
</evidence>
<gene>
    <name evidence="2" type="ORF">DEO72_LG6g1127</name>
</gene>
<evidence type="ECO:0000313" key="3">
    <source>
        <dbReference type="Proteomes" id="UP000501690"/>
    </source>
</evidence>
<proteinExistence type="predicted"/>
<dbReference type="AlphaFoldDB" id="A0A4D6M9C4"/>
<keyword evidence="3" id="KW-1185">Reference proteome</keyword>
<sequence>MRVFERKLCKSRPGDSISSKRELHNLLSGFGSRCSLRRPGWGLSDRRSRLGENGSPKRGESGPPKRGHEVELMHFSLNPRSVVMLWSYEWKITGSNLGRHKVAKPFYALYVLGMRVFERKLCKSRPGDSISSKRELHNLLSGFGSRCSLRRPGWGLSDRRSRLGENGSPKRGRDENLYHFERDFSSRREVWLAQARGSRQSKITWRSHCFKLAQARWTSLSKANGLIWVRVPGLSEFMRIAMFVCALYVGLATLS</sequence>
<evidence type="ECO:0000313" key="2">
    <source>
        <dbReference type="EMBL" id="QCD96424.1"/>
    </source>
</evidence>
<feature type="compositionally biased region" description="Basic and acidic residues" evidence="1">
    <location>
        <begin position="45"/>
        <end position="60"/>
    </location>
</feature>
<reference evidence="2 3" key="1">
    <citation type="submission" date="2019-04" db="EMBL/GenBank/DDBJ databases">
        <title>An improved genome assembly and genetic linkage map for asparagus bean, Vigna unguiculata ssp. sesquipedialis.</title>
        <authorList>
            <person name="Xia Q."/>
            <person name="Zhang R."/>
            <person name="Dong Y."/>
        </authorList>
    </citation>
    <scope>NUCLEOTIDE SEQUENCE [LARGE SCALE GENOMIC DNA]</scope>
    <source>
        <tissue evidence="2">Leaf</tissue>
    </source>
</reference>